<dbReference type="InterPro" id="IPR017441">
    <property type="entry name" value="Protein_kinase_ATP_BS"/>
</dbReference>
<evidence type="ECO:0000256" key="3">
    <source>
        <dbReference type="ARBA" id="ARBA00022679"/>
    </source>
</evidence>
<sequence>MTPIPKTLPAELAKTLATTILPAEATTSTGSHPARRIEVVYPAVPNRGSPIGEPGHRAPRPTARPRSGNPPCPVDTWPLYAGDPVQVDGYRLIARLGQGGTADVFYAEAPSGRPVAMKILRPHGARPEACLREFRMTSAVDAQCTAPALGHGVSPAGAYLVTALLPGYRCCTTLQGGRPLTLRLWNFGAALARVLAAVHARGLVHCDVKPSNLLVRDHDVRLIDFGIARYVGQPCGGNGIVECSRGWAAPEQLRAAPATPAVDIFAWGCLMAYLTAGVHPFASSSDQEWILRMQSTEPDLSSVPPGLADMIRATLARSPLDRPSAPELVTFCLANRIGQPSPLP</sequence>
<dbReference type="Gene3D" id="3.30.200.20">
    <property type="entry name" value="Phosphorylase Kinase, domain 1"/>
    <property type="match status" value="1"/>
</dbReference>
<dbReference type="InterPro" id="IPR050660">
    <property type="entry name" value="NEK_Ser/Thr_kinase"/>
</dbReference>
<reference evidence="10" key="1">
    <citation type="submission" date="2021-01" db="EMBL/GenBank/DDBJ databases">
        <title>Whole genome shotgun sequence of Actinoplanes rishiriensis NBRC 108556.</title>
        <authorList>
            <person name="Komaki H."/>
            <person name="Tamura T."/>
        </authorList>
    </citation>
    <scope>NUCLEOTIDE SEQUENCE</scope>
    <source>
        <strain evidence="10">NBRC 108556</strain>
    </source>
</reference>
<organism evidence="10 11">
    <name type="scientific">Paractinoplanes rishiriensis</name>
    <dbReference type="NCBI Taxonomy" id="1050105"/>
    <lineage>
        <taxon>Bacteria</taxon>
        <taxon>Bacillati</taxon>
        <taxon>Actinomycetota</taxon>
        <taxon>Actinomycetes</taxon>
        <taxon>Micromonosporales</taxon>
        <taxon>Micromonosporaceae</taxon>
        <taxon>Paractinoplanes</taxon>
    </lineage>
</organism>
<dbReference type="SUPFAM" id="SSF56112">
    <property type="entry name" value="Protein kinase-like (PK-like)"/>
    <property type="match status" value="1"/>
</dbReference>
<dbReference type="PANTHER" id="PTHR43671">
    <property type="entry name" value="SERINE/THREONINE-PROTEIN KINASE NEK"/>
    <property type="match status" value="1"/>
</dbReference>
<dbReference type="Proteomes" id="UP000636960">
    <property type="component" value="Unassembled WGS sequence"/>
</dbReference>
<dbReference type="AlphaFoldDB" id="A0A919K7P6"/>
<keyword evidence="11" id="KW-1185">Reference proteome</keyword>
<evidence type="ECO:0000256" key="1">
    <source>
        <dbReference type="ARBA" id="ARBA00010886"/>
    </source>
</evidence>
<accession>A0A919K7P6</accession>
<dbReference type="InterPro" id="IPR008271">
    <property type="entry name" value="Ser/Thr_kinase_AS"/>
</dbReference>
<keyword evidence="3" id="KW-0808">Transferase</keyword>
<name>A0A919K7P6_9ACTN</name>
<evidence type="ECO:0000256" key="2">
    <source>
        <dbReference type="ARBA" id="ARBA00012513"/>
    </source>
</evidence>
<proteinExistence type="inferred from homology"/>
<evidence type="ECO:0000313" key="10">
    <source>
        <dbReference type="EMBL" id="GIF00908.1"/>
    </source>
</evidence>
<feature type="region of interest" description="Disordered" evidence="8">
    <location>
        <begin position="45"/>
        <end position="72"/>
    </location>
</feature>
<keyword evidence="5" id="KW-0418">Kinase</keyword>
<feature type="binding site" evidence="7">
    <location>
        <position position="118"/>
    </location>
    <ligand>
        <name>ATP</name>
        <dbReference type="ChEBI" id="CHEBI:30616"/>
    </ligand>
</feature>
<evidence type="ECO:0000313" key="11">
    <source>
        <dbReference type="Proteomes" id="UP000636960"/>
    </source>
</evidence>
<dbReference type="Gene3D" id="1.10.510.10">
    <property type="entry name" value="Transferase(Phosphotransferase) domain 1"/>
    <property type="match status" value="1"/>
</dbReference>
<dbReference type="GO" id="GO:0005524">
    <property type="term" value="F:ATP binding"/>
    <property type="evidence" value="ECO:0007669"/>
    <property type="project" value="UniProtKB-UniRule"/>
</dbReference>
<comment type="caution">
    <text evidence="10">The sequence shown here is derived from an EMBL/GenBank/DDBJ whole genome shotgun (WGS) entry which is preliminary data.</text>
</comment>
<gene>
    <name evidence="10" type="ORF">Ari01nite_83720</name>
</gene>
<dbReference type="CDD" id="cd14014">
    <property type="entry name" value="STKc_PknB_like"/>
    <property type="match status" value="1"/>
</dbReference>
<evidence type="ECO:0000256" key="6">
    <source>
        <dbReference type="ARBA" id="ARBA00022840"/>
    </source>
</evidence>
<dbReference type="SMART" id="SM00220">
    <property type="entry name" value="S_TKc"/>
    <property type="match status" value="1"/>
</dbReference>
<dbReference type="GO" id="GO:0004674">
    <property type="term" value="F:protein serine/threonine kinase activity"/>
    <property type="evidence" value="ECO:0007669"/>
    <property type="project" value="UniProtKB-EC"/>
</dbReference>
<dbReference type="InterPro" id="IPR000719">
    <property type="entry name" value="Prot_kinase_dom"/>
</dbReference>
<dbReference type="RefSeq" id="WP_203789166.1">
    <property type="nucleotide sequence ID" value="NZ_BOMV01000092.1"/>
</dbReference>
<evidence type="ECO:0000256" key="4">
    <source>
        <dbReference type="ARBA" id="ARBA00022741"/>
    </source>
</evidence>
<keyword evidence="4 7" id="KW-0547">Nucleotide-binding</keyword>
<dbReference type="EC" id="2.7.11.1" evidence="2"/>
<keyword evidence="6 7" id="KW-0067">ATP-binding</keyword>
<evidence type="ECO:0000256" key="7">
    <source>
        <dbReference type="PROSITE-ProRule" id="PRU10141"/>
    </source>
</evidence>
<comment type="similarity">
    <text evidence="1">Belongs to the protein kinase superfamily. NEK Ser/Thr protein kinase family. NIMA subfamily.</text>
</comment>
<feature type="domain" description="Protein kinase" evidence="9">
    <location>
        <begin position="90"/>
        <end position="344"/>
    </location>
</feature>
<dbReference type="EMBL" id="BOMV01000092">
    <property type="protein sequence ID" value="GIF00908.1"/>
    <property type="molecule type" value="Genomic_DNA"/>
</dbReference>
<dbReference type="InterPro" id="IPR011009">
    <property type="entry name" value="Kinase-like_dom_sf"/>
</dbReference>
<dbReference type="PROSITE" id="PS00107">
    <property type="entry name" value="PROTEIN_KINASE_ATP"/>
    <property type="match status" value="1"/>
</dbReference>
<evidence type="ECO:0000256" key="5">
    <source>
        <dbReference type="ARBA" id="ARBA00022777"/>
    </source>
</evidence>
<evidence type="ECO:0000256" key="8">
    <source>
        <dbReference type="SAM" id="MobiDB-lite"/>
    </source>
</evidence>
<dbReference type="PROSITE" id="PS00108">
    <property type="entry name" value="PROTEIN_KINASE_ST"/>
    <property type="match status" value="1"/>
</dbReference>
<evidence type="ECO:0000259" key="9">
    <source>
        <dbReference type="PROSITE" id="PS50011"/>
    </source>
</evidence>
<dbReference type="PROSITE" id="PS50011">
    <property type="entry name" value="PROTEIN_KINASE_DOM"/>
    <property type="match status" value="1"/>
</dbReference>
<dbReference type="PANTHER" id="PTHR43671:SF13">
    <property type="entry name" value="SERINE_THREONINE-PROTEIN KINASE NEK2"/>
    <property type="match status" value="1"/>
</dbReference>
<protein>
    <recommendedName>
        <fullName evidence="2">non-specific serine/threonine protein kinase</fullName>
        <ecNumber evidence="2">2.7.11.1</ecNumber>
    </recommendedName>
</protein>
<dbReference type="Pfam" id="PF00069">
    <property type="entry name" value="Pkinase"/>
    <property type="match status" value="1"/>
</dbReference>